<accession>A0ABU9BND2</accession>
<evidence type="ECO:0008006" key="4">
    <source>
        <dbReference type="Google" id="ProtNLM"/>
    </source>
</evidence>
<name>A0ABU9BND2_9BURK</name>
<evidence type="ECO:0000313" key="3">
    <source>
        <dbReference type="Proteomes" id="UP001371218"/>
    </source>
</evidence>
<organism evidence="2 3">
    <name type="scientific">Ideonella lacteola</name>
    <dbReference type="NCBI Taxonomy" id="2984193"/>
    <lineage>
        <taxon>Bacteria</taxon>
        <taxon>Pseudomonadati</taxon>
        <taxon>Pseudomonadota</taxon>
        <taxon>Betaproteobacteria</taxon>
        <taxon>Burkholderiales</taxon>
        <taxon>Sphaerotilaceae</taxon>
        <taxon>Ideonella</taxon>
    </lineage>
</organism>
<dbReference type="EMBL" id="JBBUTG010000002">
    <property type="protein sequence ID" value="MEK8030140.1"/>
    <property type="molecule type" value="Genomic_DNA"/>
</dbReference>
<reference evidence="2 3" key="1">
    <citation type="submission" date="2024-04" db="EMBL/GenBank/DDBJ databases">
        <title>Novel species of the genus Ideonella isolated from streams.</title>
        <authorList>
            <person name="Lu H."/>
        </authorList>
    </citation>
    <scope>NUCLEOTIDE SEQUENCE [LARGE SCALE GENOMIC DNA]</scope>
    <source>
        <strain evidence="2 3">DXS29W</strain>
    </source>
</reference>
<feature type="coiled-coil region" evidence="1">
    <location>
        <begin position="17"/>
        <end position="47"/>
    </location>
</feature>
<dbReference type="RefSeq" id="WP_341424491.1">
    <property type="nucleotide sequence ID" value="NZ_JBBUTG010000002.1"/>
</dbReference>
<evidence type="ECO:0000256" key="1">
    <source>
        <dbReference type="SAM" id="Coils"/>
    </source>
</evidence>
<comment type="caution">
    <text evidence="2">The sequence shown here is derived from an EMBL/GenBank/DDBJ whole genome shotgun (WGS) entry which is preliminary data.</text>
</comment>
<gene>
    <name evidence="2" type="ORF">AACH06_04835</name>
</gene>
<proteinExistence type="predicted"/>
<keyword evidence="3" id="KW-1185">Reference proteome</keyword>
<keyword evidence="1" id="KW-0175">Coiled coil</keyword>
<dbReference type="Proteomes" id="UP001371218">
    <property type="component" value="Unassembled WGS sequence"/>
</dbReference>
<evidence type="ECO:0000313" key="2">
    <source>
        <dbReference type="EMBL" id="MEK8030140.1"/>
    </source>
</evidence>
<sequence>MTYPPPSQAGGPHTRPITEALDANATLANLLQRLKEAEARLVTVREALPPGLRAHVRSGALDETGWNLLVPNGAVAAKLRQCLPAIEQALLVRGWKPTSLRVKVQSERS</sequence>
<protein>
    <recommendedName>
        <fullName evidence="4">DUF721 domain-containing protein</fullName>
    </recommendedName>
</protein>